<keyword evidence="4" id="KW-1185">Reference proteome</keyword>
<proteinExistence type="predicted"/>
<dbReference type="KEGG" id="mrr:Moror_966"/>
<feature type="compositionally biased region" description="Polar residues" evidence="1">
    <location>
        <begin position="203"/>
        <end position="213"/>
    </location>
</feature>
<evidence type="ECO:0000313" key="3">
    <source>
        <dbReference type="EMBL" id="ESK95937.1"/>
    </source>
</evidence>
<keyword evidence="2" id="KW-1133">Transmembrane helix</keyword>
<feature type="region of interest" description="Disordered" evidence="1">
    <location>
        <begin position="1"/>
        <end position="23"/>
    </location>
</feature>
<feature type="transmembrane region" description="Helical" evidence="2">
    <location>
        <begin position="322"/>
        <end position="346"/>
    </location>
</feature>
<dbReference type="Proteomes" id="UP000017559">
    <property type="component" value="Unassembled WGS sequence"/>
</dbReference>
<name>V2XQC0_MONRO</name>
<dbReference type="EMBL" id="AWSO01000057">
    <property type="protein sequence ID" value="ESK95937.1"/>
    <property type="molecule type" value="Genomic_DNA"/>
</dbReference>
<feature type="compositionally biased region" description="Low complexity" evidence="1">
    <location>
        <begin position="11"/>
        <end position="23"/>
    </location>
</feature>
<dbReference type="AlphaFoldDB" id="V2XQC0"/>
<feature type="compositionally biased region" description="Polar residues" evidence="1">
    <location>
        <begin position="220"/>
        <end position="234"/>
    </location>
</feature>
<keyword evidence="2" id="KW-0472">Membrane</keyword>
<organism evidence="3 4">
    <name type="scientific">Moniliophthora roreri (strain MCA 2997)</name>
    <name type="common">Cocoa frosty pod rot fungus</name>
    <name type="synonym">Crinipellis roreri</name>
    <dbReference type="NCBI Taxonomy" id="1381753"/>
    <lineage>
        <taxon>Eukaryota</taxon>
        <taxon>Fungi</taxon>
        <taxon>Dikarya</taxon>
        <taxon>Basidiomycota</taxon>
        <taxon>Agaricomycotina</taxon>
        <taxon>Agaricomycetes</taxon>
        <taxon>Agaricomycetidae</taxon>
        <taxon>Agaricales</taxon>
        <taxon>Marasmiineae</taxon>
        <taxon>Marasmiaceae</taxon>
        <taxon>Moniliophthora</taxon>
    </lineage>
</organism>
<dbReference type="OrthoDB" id="2679843at2759"/>
<evidence type="ECO:0000256" key="2">
    <source>
        <dbReference type="SAM" id="Phobius"/>
    </source>
</evidence>
<feature type="transmembrane region" description="Helical" evidence="2">
    <location>
        <begin position="366"/>
        <end position="388"/>
    </location>
</feature>
<dbReference type="HOGENOM" id="CLU_619769_0_0_1"/>
<sequence>MENHEQEPNGALNAILSPAAPSSASNRTNFRLLEWLRGPGDSHIVFQTDEAALEAWTSHWDSKWKDFQETYPDTSATLALMSRHEMSDHVRNTEAEITRVWGRWSELHIKDDEAEIQAGSMFIGKLVDEIPPLTSWLNQRLHQESDHSEYIPQVQQLEKVYQFCLQSFSYVINQRQTKTVRRLRFLPDRGASDPLPDFEQTNRDNIPLSTLNVSDPRPGTSGSPHMSRPSSTSQSMDAVAFPIPSVFPAGNQPQTGPFIFPAEAQGLPTPQAPANAGVNGAFTVPLSSTTQYKANLTSLLAISFFGASISWSVVFSGTRGDLIIISWSASVFIVGTICAASGSILVETDDNIMNRFVHVRWVVRVLTVLSMLHVFAGLTLISIALLLFDPNASQPQSEVTADGAFSLRASIAAGAYAVSMNSLVAIFALLVRRRYSRRTWFT</sequence>
<evidence type="ECO:0000256" key="1">
    <source>
        <dbReference type="SAM" id="MobiDB-lite"/>
    </source>
</evidence>
<feature type="transmembrane region" description="Helical" evidence="2">
    <location>
        <begin position="408"/>
        <end position="431"/>
    </location>
</feature>
<comment type="caution">
    <text evidence="3">The sequence shown here is derived from an EMBL/GenBank/DDBJ whole genome shotgun (WGS) entry which is preliminary data.</text>
</comment>
<feature type="region of interest" description="Disordered" evidence="1">
    <location>
        <begin position="188"/>
        <end position="234"/>
    </location>
</feature>
<accession>V2XQC0</accession>
<feature type="transmembrane region" description="Helical" evidence="2">
    <location>
        <begin position="296"/>
        <end position="316"/>
    </location>
</feature>
<gene>
    <name evidence="3" type="ORF">Moror_966</name>
</gene>
<protein>
    <submittedName>
        <fullName evidence="3">Uncharacterized protein</fullName>
    </submittedName>
</protein>
<reference evidence="3 4" key="1">
    <citation type="journal article" date="2014" name="BMC Genomics">
        <title>Genome and secretome analysis of the hemibiotrophic fungal pathogen, Moniliophthora roreri, which causes frosty pod rot disease of cacao: mechanisms of the biotrophic and necrotrophic phases.</title>
        <authorList>
            <person name="Meinhardt L.W."/>
            <person name="Costa G.G.L."/>
            <person name="Thomazella D.P.T."/>
            <person name="Teixeira P.J.P.L."/>
            <person name="Carazzolle M.F."/>
            <person name="Schuster S.C."/>
            <person name="Carlson J.E."/>
            <person name="Guiltinan M.J."/>
            <person name="Mieczkowski P."/>
            <person name="Farmer A."/>
            <person name="Ramaraj T."/>
            <person name="Crozier J."/>
            <person name="Davis R.E."/>
            <person name="Shao J."/>
            <person name="Melnick R.L."/>
            <person name="Pereira G.A.G."/>
            <person name="Bailey B.A."/>
        </authorList>
    </citation>
    <scope>NUCLEOTIDE SEQUENCE [LARGE SCALE GENOMIC DNA]</scope>
    <source>
        <strain evidence="3 4">MCA 2997</strain>
    </source>
</reference>
<evidence type="ECO:0000313" key="4">
    <source>
        <dbReference type="Proteomes" id="UP000017559"/>
    </source>
</evidence>
<keyword evidence="2" id="KW-0812">Transmembrane</keyword>